<organism evidence="4 5">
    <name type="scientific">Seonamhaeicola sediminis</name>
    <dbReference type="NCBI Taxonomy" id="2528206"/>
    <lineage>
        <taxon>Bacteria</taxon>
        <taxon>Pseudomonadati</taxon>
        <taxon>Bacteroidota</taxon>
        <taxon>Flavobacteriia</taxon>
        <taxon>Flavobacteriales</taxon>
        <taxon>Flavobacteriaceae</taxon>
    </lineage>
</organism>
<evidence type="ECO:0000256" key="1">
    <source>
        <dbReference type="ARBA" id="ARBA00022723"/>
    </source>
</evidence>
<dbReference type="GO" id="GO:0005975">
    <property type="term" value="P:carbohydrate metabolic process"/>
    <property type="evidence" value="ECO:0007669"/>
    <property type="project" value="InterPro"/>
</dbReference>
<evidence type="ECO:0000256" key="2">
    <source>
        <dbReference type="ARBA" id="ARBA00022801"/>
    </source>
</evidence>
<reference evidence="4 5" key="1">
    <citation type="submission" date="2019-07" db="EMBL/GenBank/DDBJ databases">
        <title>Seonamhaeicola sp. W255 draft genome.</title>
        <authorList>
            <person name="Zhang X.-Y."/>
            <person name="Zhang R."/>
            <person name="Zhong Y.-L."/>
            <person name="Du Z.-J."/>
        </authorList>
    </citation>
    <scope>NUCLEOTIDE SEQUENCE [LARGE SCALE GENOMIC DNA]</scope>
    <source>
        <strain evidence="4 5">W255</strain>
    </source>
</reference>
<dbReference type="OrthoDB" id="9812065at2"/>
<dbReference type="Pfam" id="PF01522">
    <property type="entry name" value="Polysacc_deac_1"/>
    <property type="match status" value="1"/>
</dbReference>
<evidence type="ECO:0000313" key="5">
    <source>
        <dbReference type="Proteomes" id="UP000295814"/>
    </source>
</evidence>
<comment type="caution">
    <text evidence="4">The sequence shown here is derived from an EMBL/GenBank/DDBJ whole genome shotgun (WGS) entry which is preliminary data.</text>
</comment>
<dbReference type="GO" id="GO:0016810">
    <property type="term" value="F:hydrolase activity, acting on carbon-nitrogen (but not peptide) bonds"/>
    <property type="evidence" value="ECO:0007669"/>
    <property type="project" value="InterPro"/>
</dbReference>
<feature type="domain" description="NodB homology" evidence="3">
    <location>
        <begin position="28"/>
        <end position="218"/>
    </location>
</feature>
<evidence type="ECO:0000259" key="3">
    <source>
        <dbReference type="PROSITE" id="PS51677"/>
    </source>
</evidence>
<dbReference type="SUPFAM" id="SSF88713">
    <property type="entry name" value="Glycoside hydrolase/deacetylase"/>
    <property type="match status" value="1"/>
</dbReference>
<dbReference type="InterPro" id="IPR050248">
    <property type="entry name" value="Polysacc_deacetylase_ArnD"/>
</dbReference>
<dbReference type="GO" id="GO:0046872">
    <property type="term" value="F:metal ion binding"/>
    <property type="evidence" value="ECO:0007669"/>
    <property type="project" value="UniProtKB-KW"/>
</dbReference>
<dbReference type="CDD" id="cd10917">
    <property type="entry name" value="CE4_NodB_like_6s_7s"/>
    <property type="match status" value="1"/>
</dbReference>
<dbReference type="Gene3D" id="3.20.20.370">
    <property type="entry name" value="Glycoside hydrolase/deacetylase"/>
    <property type="match status" value="1"/>
</dbReference>
<keyword evidence="5" id="KW-1185">Reference proteome</keyword>
<accession>A0A562YCD8</accession>
<dbReference type="AlphaFoldDB" id="A0A562YCD8"/>
<keyword evidence="1" id="KW-0479">Metal-binding</keyword>
<dbReference type="PANTHER" id="PTHR10587:SF133">
    <property type="entry name" value="CHITIN DEACETYLASE 1-RELATED"/>
    <property type="match status" value="1"/>
</dbReference>
<gene>
    <name evidence="4" type="ORF">E1J38_010190</name>
</gene>
<dbReference type="EMBL" id="SMZJ02000005">
    <property type="protein sequence ID" value="TWO32186.1"/>
    <property type="molecule type" value="Genomic_DNA"/>
</dbReference>
<sequence>MIYKPVKTPLIAKSVFPNYIWDIPSNEKTIFLTFDDGPTPKITNWVLNTLKDYNAKATFFCIGNNIEKHPEIFQNILTDGHNIGNHTQNHIKGWKTNTEDYLKDIKICNQVFKSQNINNESSSISYQNVNLFRPPYGQIKPKQGKKLIEQGFKIIMWDVLSFDWDKNVSKETCLNNVISKAKSGSIIVFHDSIKASKNMMYTLPKVLDFFTKRDYTFKALD</sequence>
<dbReference type="RefSeq" id="WP_133356446.1">
    <property type="nucleotide sequence ID" value="NZ_SMZJ02000005.1"/>
</dbReference>
<dbReference type="InterPro" id="IPR002509">
    <property type="entry name" value="NODB_dom"/>
</dbReference>
<dbReference type="InterPro" id="IPR011330">
    <property type="entry name" value="Glyco_hydro/deAcase_b/a-brl"/>
</dbReference>
<protein>
    <submittedName>
        <fullName evidence="4">Polysaccharide deacetylase family protein</fullName>
    </submittedName>
</protein>
<keyword evidence="2" id="KW-0378">Hydrolase</keyword>
<dbReference type="Proteomes" id="UP000295814">
    <property type="component" value="Unassembled WGS sequence"/>
</dbReference>
<dbReference type="PROSITE" id="PS51677">
    <property type="entry name" value="NODB"/>
    <property type="match status" value="1"/>
</dbReference>
<dbReference type="GO" id="GO:0016020">
    <property type="term" value="C:membrane"/>
    <property type="evidence" value="ECO:0007669"/>
    <property type="project" value="TreeGrafter"/>
</dbReference>
<evidence type="ECO:0000313" key="4">
    <source>
        <dbReference type="EMBL" id="TWO32186.1"/>
    </source>
</evidence>
<proteinExistence type="predicted"/>
<dbReference type="PANTHER" id="PTHR10587">
    <property type="entry name" value="GLYCOSYL TRANSFERASE-RELATED"/>
    <property type="match status" value="1"/>
</dbReference>
<name>A0A562YCD8_9FLAO</name>